<evidence type="ECO:0008006" key="5">
    <source>
        <dbReference type="Google" id="ProtNLM"/>
    </source>
</evidence>
<feature type="transmembrane region" description="Helical" evidence="1">
    <location>
        <begin position="244"/>
        <end position="269"/>
    </location>
</feature>
<name>A0A074JBI1_9RHOB</name>
<dbReference type="EMBL" id="AUNB01000073">
    <property type="protein sequence ID" value="KEO53165.1"/>
    <property type="molecule type" value="Genomic_DNA"/>
</dbReference>
<sequence length="270" mass="29662">MMRALARRLRLALMLALLPIVAPAQQAAQPNAPKPPPEQIVAGLSRDNIGITTSFDGSQILIYGAIKREAPEPENDKLAVIVTLEGPLVPITIRRKSRELGIWVNTASVGVASAPSYYAVATSGPLQEILSPRLDVQQRISIPLAMRAFSSSVRVADTKPFTEAMIRIRERQGLYKLETGGVRLVDNTLFRADFELPANLIEGAYKTRIFLLRDGQLVDRYQSAIEVRKVGLERWLYALAHEHAALYGLLALALAVVAGWAAAAVFRFVR</sequence>
<evidence type="ECO:0000313" key="3">
    <source>
        <dbReference type="EMBL" id="KEO53165.1"/>
    </source>
</evidence>
<keyword evidence="1" id="KW-1133">Transmembrane helix</keyword>
<evidence type="ECO:0000313" key="4">
    <source>
        <dbReference type="Proteomes" id="UP000027471"/>
    </source>
</evidence>
<reference evidence="3 4" key="1">
    <citation type="journal article" date="2015" name="Antonie Van Leeuwenhoek">
        <title>Thioclava indica sp. nov., isolated from surface seawater of the Indian Ocean.</title>
        <authorList>
            <person name="Liu Y."/>
            <person name="Lai Q."/>
            <person name="Du J."/>
            <person name="Xu H."/>
            <person name="Jiang L."/>
            <person name="Shao Z."/>
        </authorList>
    </citation>
    <scope>NUCLEOTIDE SEQUENCE [LARGE SCALE GENOMIC DNA]</scope>
    <source>
        <strain evidence="3 4">DT23-4</strain>
    </source>
</reference>
<evidence type="ECO:0000256" key="2">
    <source>
        <dbReference type="SAM" id="SignalP"/>
    </source>
</evidence>
<dbReference type="OrthoDB" id="9815212at2"/>
<keyword evidence="1" id="KW-0472">Membrane</keyword>
<comment type="caution">
    <text evidence="3">The sequence shown here is derived from an EMBL/GenBank/DDBJ whole genome shotgun (WGS) entry which is preliminary data.</text>
</comment>
<evidence type="ECO:0000256" key="1">
    <source>
        <dbReference type="SAM" id="Phobius"/>
    </source>
</evidence>
<dbReference type="AlphaFoldDB" id="A0A074JBI1"/>
<dbReference type="eggNOG" id="ENOG50315WQ">
    <property type="taxonomic scope" value="Bacteria"/>
</dbReference>
<gene>
    <name evidence="3" type="ORF">DT23_07410</name>
</gene>
<dbReference type="STRING" id="1353528.DT23_07410"/>
<dbReference type="Pfam" id="PF09608">
    <property type="entry name" value="Alph_Pro_TM"/>
    <property type="match status" value="1"/>
</dbReference>
<keyword evidence="2" id="KW-0732">Signal</keyword>
<proteinExistence type="predicted"/>
<keyword evidence="1" id="KW-0812">Transmembrane</keyword>
<keyword evidence="4" id="KW-1185">Reference proteome</keyword>
<dbReference type="RefSeq" id="WP_038132940.1">
    <property type="nucleotide sequence ID" value="NZ_AUNB01000073.1"/>
</dbReference>
<feature type="chain" id="PRO_5001696578" description="Transmembrane protein" evidence="2">
    <location>
        <begin position="25"/>
        <end position="270"/>
    </location>
</feature>
<dbReference type="Proteomes" id="UP000027471">
    <property type="component" value="Unassembled WGS sequence"/>
</dbReference>
<feature type="signal peptide" evidence="2">
    <location>
        <begin position="1"/>
        <end position="24"/>
    </location>
</feature>
<organism evidence="3 4">
    <name type="scientific">Thioclava indica</name>
    <dbReference type="NCBI Taxonomy" id="1353528"/>
    <lineage>
        <taxon>Bacteria</taxon>
        <taxon>Pseudomonadati</taxon>
        <taxon>Pseudomonadota</taxon>
        <taxon>Alphaproteobacteria</taxon>
        <taxon>Rhodobacterales</taxon>
        <taxon>Paracoccaceae</taxon>
        <taxon>Thioclava</taxon>
    </lineage>
</organism>
<protein>
    <recommendedName>
        <fullName evidence="5">Transmembrane protein</fullName>
    </recommendedName>
</protein>
<accession>A0A074JBI1</accession>
<dbReference type="InterPro" id="IPR019088">
    <property type="entry name" value="CHP02186-rel_TM"/>
</dbReference>